<gene>
    <name evidence="3" type="ORF">EAT49_18630</name>
</gene>
<accession>A0A3N2QRH6</accession>
<dbReference type="AlphaFoldDB" id="A0A3N2QRH6"/>
<dbReference type="InterPro" id="IPR042100">
    <property type="entry name" value="Bug_dom1"/>
</dbReference>
<evidence type="ECO:0000256" key="2">
    <source>
        <dbReference type="SAM" id="MobiDB-lite"/>
    </source>
</evidence>
<dbReference type="Gene3D" id="3.40.190.10">
    <property type="entry name" value="Periplasmic binding protein-like II"/>
    <property type="match status" value="1"/>
</dbReference>
<dbReference type="EMBL" id="RDRB01000011">
    <property type="protein sequence ID" value="ROT97817.1"/>
    <property type="molecule type" value="Genomic_DNA"/>
</dbReference>
<name>A0A3N2QRH6_9RHOB</name>
<dbReference type="InterPro" id="IPR005064">
    <property type="entry name" value="BUG"/>
</dbReference>
<comment type="similarity">
    <text evidence="1">Belongs to the UPF0065 (bug) family.</text>
</comment>
<evidence type="ECO:0000313" key="3">
    <source>
        <dbReference type="EMBL" id="ROT97817.1"/>
    </source>
</evidence>
<proteinExistence type="inferred from homology"/>
<evidence type="ECO:0000256" key="1">
    <source>
        <dbReference type="ARBA" id="ARBA00006987"/>
    </source>
</evidence>
<protein>
    <recommendedName>
        <fullName evidence="5">Tripartite tricarboxylate transporter substrate binding protein</fullName>
    </recommendedName>
</protein>
<evidence type="ECO:0008006" key="5">
    <source>
        <dbReference type="Google" id="ProtNLM"/>
    </source>
</evidence>
<dbReference type="OrthoDB" id="7248487at2"/>
<comment type="caution">
    <text evidence="3">The sequence shown here is derived from an EMBL/GenBank/DDBJ whole genome shotgun (WGS) entry which is preliminary data.</text>
</comment>
<dbReference type="PANTHER" id="PTHR42928:SF5">
    <property type="entry name" value="BLR1237 PROTEIN"/>
    <property type="match status" value="1"/>
</dbReference>
<dbReference type="Proteomes" id="UP000268016">
    <property type="component" value="Unassembled WGS sequence"/>
</dbReference>
<feature type="region of interest" description="Disordered" evidence="2">
    <location>
        <begin position="21"/>
        <end position="60"/>
    </location>
</feature>
<dbReference type="Pfam" id="PF03401">
    <property type="entry name" value="TctC"/>
    <property type="match status" value="1"/>
</dbReference>
<reference evidence="3 4" key="1">
    <citation type="submission" date="2018-10" db="EMBL/GenBank/DDBJ databases">
        <title>Histidinibacterium lentulum gen. nov., sp. nov., a marine bacterium from the culture broth of Picochlorum sp. 122.</title>
        <authorList>
            <person name="Wang G."/>
        </authorList>
    </citation>
    <scope>NUCLEOTIDE SEQUENCE [LARGE SCALE GENOMIC DNA]</scope>
    <source>
        <strain evidence="3 4">B17</strain>
    </source>
</reference>
<sequence>MNRGSRGGERRAIPLDKCPDIFLVSNPWGQTKRRRKQPADPPAASDGKPSRDGPTNGRNTMKHLNALAMSALLSSTLAATSAIAQEALAPLDDGFPNRPIILLVIDSPGSADSLFAGQIAEAASRFSPQPVVVEHREDFTNFGTWEGIAWIKDQGELASEGYITYVLTVPDAQVDMAALDIESMTGQTMADLNPVISAERVPYFLIQRADAPWGDTIEDLIAYAQENPGAVRHVTGGPGGGQDAAMRFWASALNIPMTDVIGGNPQERALAVASGEGDITASPPDVLGPHYDAGRVNLLLGAGGTTFPEPWQDVPPSETLFDGSDPFSQTRTIATSPDVPDAHRDWLYQLFSTAAQDPDYVARREQVTALEVIDLDPAESMALAEFGLETSIQIFKDLGIYWADQ</sequence>
<evidence type="ECO:0000313" key="4">
    <source>
        <dbReference type="Proteomes" id="UP000268016"/>
    </source>
</evidence>
<dbReference type="Gene3D" id="3.40.190.150">
    <property type="entry name" value="Bordetella uptake gene, domain 1"/>
    <property type="match status" value="1"/>
</dbReference>
<dbReference type="PANTHER" id="PTHR42928">
    <property type="entry name" value="TRICARBOXYLATE-BINDING PROTEIN"/>
    <property type="match status" value="1"/>
</dbReference>
<organism evidence="3 4">
    <name type="scientific">Histidinibacterium lentulum</name>
    <dbReference type="NCBI Taxonomy" id="2480588"/>
    <lineage>
        <taxon>Bacteria</taxon>
        <taxon>Pseudomonadati</taxon>
        <taxon>Pseudomonadota</taxon>
        <taxon>Alphaproteobacteria</taxon>
        <taxon>Rhodobacterales</taxon>
        <taxon>Paracoccaceae</taxon>
        <taxon>Histidinibacterium</taxon>
    </lineage>
</organism>
<keyword evidence="4" id="KW-1185">Reference proteome</keyword>